<gene>
    <name evidence="1" type="ordered locus">Mycch_3548</name>
</gene>
<reference evidence="1 2" key="1">
    <citation type="submission" date="2012-06" db="EMBL/GenBank/DDBJ databases">
        <title>Complete sequence of chromosome of Mycobacterium chubuense NBB4.</title>
        <authorList>
            <consortium name="US DOE Joint Genome Institute"/>
            <person name="Lucas S."/>
            <person name="Han J."/>
            <person name="Lapidus A."/>
            <person name="Cheng J.-F."/>
            <person name="Goodwin L."/>
            <person name="Pitluck S."/>
            <person name="Peters L."/>
            <person name="Mikhailova N."/>
            <person name="Teshima H."/>
            <person name="Detter J.C."/>
            <person name="Han C."/>
            <person name="Tapia R."/>
            <person name="Land M."/>
            <person name="Hauser L."/>
            <person name="Kyrpides N."/>
            <person name="Ivanova N."/>
            <person name="Pagani I."/>
            <person name="Mattes T."/>
            <person name="Holmes A."/>
            <person name="Rutledge P."/>
            <person name="Paulsen I."/>
            <person name="Coleman N."/>
            <person name="Woyke T."/>
        </authorList>
    </citation>
    <scope>NUCLEOTIDE SEQUENCE [LARGE SCALE GENOMIC DNA]</scope>
    <source>
        <strain evidence="1 2">NBB4</strain>
    </source>
</reference>
<dbReference type="HOGENOM" id="CLU_1452939_0_0_11"/>
<dbReference type="AlphaFoldDB" id="I4BLX5"/>
<dbReference type="eggNOG" id="ENOG5031YRF">
    <property type="taxonomic scope" value="Bacteria"/>
</dbReference>
<dbReference type="EMBL" id="CP003053">
    <property type="protein sequence ID" value="AFM18282.1"/>
    <property type="molecule type" value="Genomic_DNA"/>
</dbReference>
<proteinExistence type="predicted"/>
<dbReference type="Proteomes" id="UP000006057">
    <property type="component" value="Chromosome"/>
</dbReference>
<sequence length="186" mass="21167" precursor="true">MIPILTAVIGAVVVIAGAFVARNATHYAAELEAVQSRREAELRDLLEFRDALIDALHAMGEYLFVLRHIALPHEADFERLGGESPALERRMKHLLPLIGKRERLRNLALGLLWEDLREATKPLDELIQLLRDDKVVEAFAVHEAHPDMTDHLVHLIGQRRRELVETYPTSVPMTPFRYWPSQNASS</sequence>
<dbReference type="RefSeq" id="WP_014816757.1">
    <property type="nucleotide sequence ID" value="NC_018027.1"/>
</dbReference>
<name>I4BLX5_MYCCN</name>
<organism evidence="1 2">
    <name type="scientific">Mycolicibacterium chubuense (strain NBB4)</name>
    <name type="common">Mycobacterium chubuense</name>
    <dbReference type="NCBI Taxonomy" id="710421"/>
    <lineage>
        <taxon>Bacteria</taxon>
        <taxon>Bacillati</taxon>
        <taxon>Actinomycetota</taxon>
        <taxon>Actinomycetes</taxon>
        <taxon>Mycobacteriales</taxon>
        <taxon>Mycobacteriaceae</taxon>
        <taxon>Mycolicibacterium</taxon>
    </lineage>
</organism>
<accession>I4BLX5</accession>
<dbReference type="PATRIC" id="fig|710421.3.peg.3547"/>
<evidence type="ECO:0000313" key="1">
    <source>
        <dbReference type="EMBL" id="AFM18282.1"/>
    </source>
</evidence>
<dbReference type="KEGG" id="mcb:Mycch_3548"/>
<evidence type="ECO:0000313" key="2">
    <source>
        <dbReference type="Proteomes" id="UP000006057"/>
    </source>
</evidence>
<protein>
    <submittedName>
        <fullName evidence="1">Uncharacterized protein</fullName>
    </submittedName>
</protein>
<keyword evidence="2" id="KW-1185">Reference proteome</keyword>